<accession>A0ABR4CSK0</accession>
<keyword evidence="2" id="KW-1185">Reference proteome</keyword>
<proteinExistence type="predicted"/>
<reference evidence="1 2" key="1">
    <citation type="journal article" date="2024" name="Commun. Biol.">
        <title>Comparative genomic analysis of thermophilic fungi reveals convergent evolutionary adaptations and gene losses.</title>
        <authorList>
            <person name="Steindorff A.S."/>
            <person name="Aguilar-Pontes M.V."/>
            <person name="Robinson A.J."/>
            <person name="Andreopoulos B."/>
            <person name="LaButti K."/>
            <person name="Kuo A."/>
            <person name="Mondo S."/>
            <person name="Riley R."/>
            <person name="Otillar R."/>
            <person name="Haridas S."/>
            <person name="Lipzen A."/>
            <person name="Grimwood J."/>
            <person name="Schmutz J."/>
            <person name="Clum A."/>
            <person name="Reid I.D."/>
            <person name="Moisan M.C."/>
            <person name="Butler G."/>
            <person name="Nguyen T.T.M."/>
            <person name="Dewar K."/>
            <person name="Conant G."/>
            <person name="Drula E."/>
            <person name="Henrissat B."/>
            <person name="Hansel C."/>
            <person name="Singer S."/>
            <person name="Hutchinson M.I."/>
            <person name="de Vries R.P."/>
            <person name="Natvig D.O."/>
            <person name="Powell A.J."/>
            <person name="Tsang A."/>
            <person name="Grigoriev I.V."/>
        </authorList>
    </citation>
    <scope>NUCLEOTIDE SEQUENCE [LARGE SCALE GENOMIC DNA]</scope>
    <source>
        <strain evidence="1 2">CBS 494.80</strain>
    </source>
</reference>
<gene>
    <name evidence="1" type="ORF">VTL71DRAFT_11509</name>
</gene>
<name>A0ABR4CSK0_9HELO</name>
<comment type="caution">
    <text evidence="1">The sequence shown here is derived from an EMBL/GenBank/DDBJ whole genome shotgun (WGS) entry which is preliminary data.</text>
</comment>
<evidence type="ECO:0000313" key="2">
    <source>
        <dbReference type="Proteomes" id="UP001595075"/>
    </source>
</evidence>
<protein>
    <submittedName>
        <fullName evidence="1">Uncharacterized protein</fullName>
    </submittedName>
</protein>
<dbReference type="EMBL" id="JAZHXI010000004">
    <property type="protein sequence ID" value="KAL2072166.1"/>
    <property type="molecule type" value="Genomic_DNA"/>
</dbReference>
<evidence type="ECO:0000313" key="1">
    <source>
        <dbReference type="EMBL" id="KAL2072166.1"/>
    </source>
</evidence>
<organism evidence="1 2">
    <name type="scientific">Oculimacula yallundae</name>
    <dbReference type="NCBI Taxonomy" id="86028"/>
    <lineage>
        <taxon>Eukaryota</taxon>
        <taxon>Fungi</taxon>
        <taxon>Dikarya</taxon>
        <taxon>Ascomycota</taxon>
        <taxon>Pezizomycotina</taxon>
        <taxon>Leotiomycetes</taxon>
        <taxon>Helotiales</taxon>
        <taxon>Ploettnerulaceae</taxon>
        <taxon>Oculimacula</taxon>
    </lineage>
</organism>
<sequence>MYLFSIIHHVESLNRKRSGSDGAFRDIFNHNTATMITQRTRRIESDALFMALHFNFHFFPLFSKSGPFPYNFDFVSIYHHR</sequence>
<dbReference type="Proteomes" id="UP001595075">
    <property type="component" value="Unassembled WGS sequence"/>
</dbReference>